<evidence type="ECO:0000256" key="2">
    <source>
        <dbReference type="PIRNR" id="PIRNR006276"/>
    </source>
</evidence>
<sequence length="161" mass="17600">MLPKKILFCADFSVNSLPARQLAVDYAKAFGAELLIIHVIDATGFPSYVDWVGKELDQILERTQNAAAARLEELAEEYGSLIPVKPYCTIGSAPKEIVELAARESVDLIVMGTHGRTGVKHLVMGSIARSVLRSAHRPVLIVEAPTEKGESSERPYEFPVP</sequence>
<dbReference type="EMBL" id="CP003360">
    <property type="protein sequence ID" value="AFM24653.1"/>
    <property type="molecule type" value="Genomic_DNA"/>
</dbReference>
<dbReference type="PANTHER" id="PTHR46268">
    <property type="entry name" value="STRESS RESPONSE PROTEIN NHAX"/>
    <property type="match status" value="1"/>
</dbReference>
<evidence type="ECO:0000259" key="3">
    <source>
        <dbReference type="Pfam" id="PF00582"/>
    </source>
</evidence>
<dbReference type="PRINTS" id="PR01438">
    <property type="entry name" value="UNVRSLSTRESS"/>
</dbReference>
<protein>
    <recommendedName>
        <fullName evidence="2">Universal stress protein</fullName>
    </recommendedName>
</protein>
<accession>I4C512</accession>
<dbReference type="InterPro" id="IPR006016">
    <property type="entry name" value="UspA"/>
</dbReference>
<proteinExistence type="inferred from homology"/>
<comment type="similarity">
    <text evidence="1 2">Belongs to the universal stress protein A family.</text>
</comment>
<reference evidence="5" key="1">
    <citation type="submission" date="2012-06" db="EMBL/GenBank/DDBJ databases">
        <title>Complete sequence of chromosome of Desulfomonile tiedjei DSM 6799.</title>
        <authorList>
            <person name="Lucas S."/>
            <person name="Copeland A."/>
            <person name="Lapidus A."/>
            <person name="Glavina del Rio T."/>
            <person name="Dalin E."/>
            <person name="Tice H."/>
            <person name="Bruce D."/>
            <person name="Goodwin L."/>
            <person name="Pitluck S."/>
            <person name="Peters L."/>
            <person name="Ovchinnikova G."/>
            <person name="Zeytun A."/>
            <person name="Lu M."/>
            <person name="Kyrpides N."/>
            <person name="Mavromatis K."/>
            <person name="Ivanova N."/>
            <person name="Brettin T."/>
            <person name="Detter J.C."/>
            <person name="Han C."/>
            <person name="Larimer F."/>
            <person name="Land M."/>
            <person name="Hauser L."/>
            <person name="Markowitz V."/>
            <person name="Cheng J.-F."/>
            <person name="Hugenholtz P."/>
            <person name="Woyke T."/>
            <person name="Wu D."/>
            <person name="Spring S."/>
            <person name="Schroeder M."/>
            <person name="Brambilla E."/>
            <person name="Klenk H.-P."/>
            <person name="Eisen J.A."/>
        </authorList>
    </citation>
    <scope>NUCLEOTIDE SEQUENCE [LARGE SCALE GENOMIC DNA]</scope>
    <source>
        <strain evidence="5">ATCC 49306 / DSM 6799 / DCB-1</strain>
    </source>
</reference>
<evidence type="ECO:0000256" key="1">
    <source>
        <dbReference type="ARBA" id="ARBA00008791"/>
    </source>
</evidence>
<dbReference type="GO" id="GO:0005737">
    <property type="term" value="C:cytoplasm"/>
    <property type="evidence" value="ECO:0007669"/>
    <property type="project" value="UniProtKB-SubCell"/>
</dbReference>
<dbReference type="Proteomes" id="UP000006055">
    <property type="component" value="Chromosome"/>
</dbReference>
<dbReference type="OrthoDB" id="9788959at2"/>
<keyword evidence="5" id="KW-1185">Reference proteome</keyword>
<evidence type="ECO:0000313" key="4">
    <source>
        <dbReference type="EMBL" id="AFM24653.1"/>
    </source>
</evidence>
<dbReference type="eggNOG" id="COG0589">
    <property type="taxonomic scope" value="Bacteria"/>
</dbReference>
<organism evidence="4 5">
    <name type="scientific">Desulfomonile tiedjei (strain ATCC 49306 / DSM 6799 / DCB-1)</name>
    <dbReference type="NCBI Taxonomy" id="706587"/>
    <lineage>
        <taxon>Bacteria</taxon>
        <taxon>Pseudomonadati</taxon>
        <taxon>Thermodesulfobacteriota</taxon>
        <taxon>Desulfomonilia</taxon>
        <taxon>Desulfomonilales</taxon>
        <taxon>Desulfomonilaceae</taxon>
        <taxon>Desulfomonile</taxon>
    </lineage>
</organism>
<dbReference type="CDD" id="cd00293">
    <property type="entry name" value="USP-like"/>
    <property type="match status" value="1"/>
</dbReference>
<dbReference type="AlphaFoldDB" id="I4C512"/>
<feature type="domain" description="UspA" evidence="3">
    <location>
        <begin position="4"/>
        <end position="142"/>
    </location>
</feature>
<name>I4C512_DESTA</name>
<dbReference type="HOGENOM" id="CLU_049301_11_2_7"/>
<dbReference type="InterPro" id="IPR006015">
    <property type="entry name" value="Universal_stress_UspA"/>
</dbReference>
<dbReference type="SUPFAM" id="SSF52402">
    <property type="entry name" value="Adenine nucleotide alpha hydrolases-like"/>
    <property type="match status" value="1"/>
</dbReference>
<dbReference type="InterPro" id="IPR014729">
    <property type="entry name" value="Rossmann-like_a/b/a_fold"/>
</dbReference>
<dbReference type="KEGG" id="dti:Desti_1946"/>
<evidence type="ECO:0000313" key="5">
    <source>
        <dbReference type="Proteomes" id="UP000006055"/>
    </source>
</evidence>
<dbReference type="PIRSF" id="PIRSF006276">
    <property type="entry name" value="UspA"/>
    <property type="match status" value="1"/>
</dbReference>
<keyword evidence="2" id="KW-0963">Cytoplasm</keyword>
<dbReference type="Pfam" id="PF00582">
    <property type="entry name" value="Usp"/>
    <property type="match status" value="1"/>
</dbReference>
<dbReference type="STRING" id="706587.Desti_1946"/>
<gene>
    <name evidence="4" type="ordered locus">Desti_1946</name>
</gene>
<dbReference type="Gene3D" id="3.40.50.620">
    <property type="entry name" value="HUPs"/>
    <property type="match status" value="1"/>
</dbReference>
<comment type="subcellular location">
    <subcellularLocation>
        <location evidence="2">Cytoplasm</location>
    </subcellularLocation>
</comment>
<dbReference type="PANTHER" id="PTHR46268:SF22">
    <property type="entry name" value="SENSOR PROTEIN KDPD-RELATED"/>
    <property type="match status" value="1"/>
</dbReference>
<dbReference type="RefSeq" id="WP_014809797.1">
    <property type="nucleotide sequence ID" value="NC_018025.1"/>
</dbReference>